<reference evidence="1 2" key="1">
    <citation type="submission" date="2015-04" db="EMBL/GenBank/DDBJ databases">
        <title>Comparative genomics of rhizobia nodulating Arachis hypogaea in China.</title>
        <authorList>
            <person name="Li Y."/>
        </authorList>
    </citation>
    <scope>NUCLEOTIDE SEQUENCE [LARGE SCALE GENOMIC DNA]</scope>
    <source>
        <strain evidence="1 2">CCBAU 51787</strain>
    </source>
</reference>
<evidence type="ECO:0000313" key="1">
    <source>
        <dbReference type="EMBL" id="RXH41246.1"/>
    </source>
</evidence>
<organism evidence="1 2">
    <name type="scientific">Bradyrhizobium zhanjiangense</name>
    <dbReference type="NCBI Taxonomy" id="1325107"/>
    <lineage>
        <taxon>Bacteria</taxon>
        <taxon>Pseudomonadati</taxon>
        <taxon>Pseudomonadota</taxon>
        <taxon>Alphaproteobacteria</taxon>
        <taxon>Hyphomicrobiales</taxon>
        <taxon>Nitrobacteraceae</taxon>
        <taxon>Bradyrhizobium</taxon>
    </lineage>
</organism>
<name>A0A4Q0STF3_9BRAD</name>
<gene>
    <name evidence="1" type="ORF">XH94_08640</name>
</gene>
<comment type="caution">
    <text evidence="1">The sequence shown here is derived from an EMBL/GenBank/DDBJ whole genome shotgun (WGS) entry which is preliminary data.</text>
</comment>
<protein>
    <submittedName>
        <fullName evidence="1">Uncharacterized protein</fullName>
    </submittedName>
</protein>
<sequence>MGWRVDGDSGNLRLGLQVTERHGESKCADRTEEEKMNLSATRVITRRKLEVGHVLEAPRTAGFAGIIFDAPP</sequence>
<dbReference type="AlphaFoldDB" id="A0A4Q0STF3"/>
<accession>A0A4Q0STF3</accession>
<proteinExistence type="predicted"/>
<evidence type="ECO:0000313" key="2">
    <source>
        <dbReference type="Proteomes" id="UP000290565"/>
    </source>
</evidence>
<dbReference type="Proteomes" id="UP000290565">
    <property type="component" value="Unassembled WGS sequence"/>
</dbReference>
<dbReference type="RefSeq" id="WP_164939259.1">
    <property type="nucleotide sequence ID" value="NZ_LBJM01000020.1"/>
</dbReference>
<dbReference type="EMBL" id="LBJM01000020">
    <property type="protein sequence ID" value="RXH41246.1"/>
    <property type="molecule type" value="Genomic_DNA"/>
</dbReference>